<dbReference type="GO" id="GO:0046983">
    <property type="term" value="F:protein dimerization activity"/>
    <property type="evidence" value="ECO:0007669"/>
    <property type="project" value="InterPro"/>
</dbReference>
<dbReference type="InterPro" id="IPR008906">
    <property type="entry name" value="HATC_C_dom"/>
</dbReference>
<dbReference type="AlphaFoldDB" id="A0AAV7JII1"/>
<accession>A0AAV7JII1</accession>
<gene>
    <name evidence="3" type="ORF">LOD99_7944</name>
</gene>
<comment type="caution">
    <text evidence="3">The sequence shown here is derived from an EMBL/GenBank/DDBJ whole genome shotgun (WGS) entry which is preliminary data.</text>
</comment>
<proteinExistence type="predicted"/>
<dbReference type="PANTHER" id="PTHR45913:SF5">
    <property type="entry name" value="GENERAL TRANSCRIPTION FACTOR II-I REPEAT DOMAIN-CONTAINING PROTEIN 2A-LIKE PROTEIN"/>
    <property type="match status" value="1"/>
</dbReference>
<dbReference type="EMBL" id="JAKMXF010000327">
    <property type="protein sequence ID" value="KAI6648718.1"/>
    <property type="molecule type" value="Genomic_DNA"/>
</dbReference>
<evidence type="ECO:0000259" key="1">
    <source>
        <dbReference type="Pfam" id="PF05699"/>
    </source>
</evidence>
<dbReference type="Pfam" id="PF05699">
    <property type="entry name" value="Dimer_Tnp_hAT"/>
    <property type="match status" value="1"/>
</dbReference>
<dbReference type="PANTHER" id="PTHR45913">
    <property type="entry name" value="EPM2A-INTERACTING PROTEIN 1"/>
    <property type="match status" value="1"/>
</dbReference>
<feature type="domain" description="SPIN-DOC-like zinc-finger" evidence="2">
    <location>
        <begin position="21"/>
        <end position="62"/>
    </location>
</feature>
<evidence type="ECO:0000313" key="3">
    <source>
        <dbReference type="EMBL" id="KAI6648718.1"/>
    </source>
</evidence>
<name>A0AAV7JII1_9METZ</name>
<reference evidence="3 4" key="1">
    <citation type="journal article" date="2023" name="BMC Biol.">
        <title>The compact genome of the sponge Oopsacas minuta (Hexactinellida) is lacking key metazoan core genes.</title>
        <authorList>
            <person name="Santini S."/>
            <person name="Schenkelaars Q."/>
            <person name="Jourda C."/>
            <person name="Duchesne M."/>
            <person name="Belahbib H."/>
            <person name="Rocher C."/>
            <person name="Selva M."/>
            <person name="Riesgo A."/>
            <person name="Vervoort M."/>
            <person name="Leys S.P."/>
            <person name="Kodjabachian L."/>
            <person name="Le Bivic A."/>
            <person name="Borchiellini C."/>
            <person name="Claverie J.M."/>
            <person name="Renard E."/>
        </authorList>
    </citation>
    <scope>NUCLEOTIDE SEQUENCE [LARGE SCALE GENOMIC DNA]</scope>
    <source>
        <strain evidence="3">SPO-2</strain>
    </source>
</reference>
<dbReference type="InterPro" id="IPR040647">
    <property type="entry name" value="SPIN-DOC_Znf-C2H2"/>
</dbReference>
<protein>
    <submittedName>
        <fullName evidence="3">General transcription factor II-I repeat domain-containing protein 2-like</fullName>
    </submittedName>
</protein>
<feature type="domain" description="HAT C-terminal dimerisation" evidence="1">
    <location>
        <begin position="447"/>
        <end position="510"/>
    </location>
</feature>
<dbReference type="InterPro" id="IPR012337">
    <property type="entry name" value="RNaseH-like_sf"/>
</dbReference>
<evidence type="ECO:0000259" key="2">
    <source>
        <dbReference type="Pfam" id="PF18658"/>
    </source>
</evidence>
<sequence length="536" mass="61512">MATSTSKKRKIQEENRSFKIEWEIKYFFVEDSGKFICLICRETIAFAKKGNFERHYNTKHQSNFVGILGESRKTKLDNLKRNLKSEQSIFSKNDNSVKSITAVSFAISNIIAKRMKPFTDGEFIKECLNEFADQCCPDKKQLIQQVSLSATTVMRRVESISKTIHTQLLEKTSCFSFCSLALDGSKDICDVEQLAIWIRGVDENFNITEELLSLRSMHGRTRGIDIFEEFLKIVSENNIPALKLSGISTDGAPSMLSTGTGFKGQVLRWLTENNVTEISWCHCIIHQEALCAKTLGLENVMKLIVDVVNFIRSKGVNHREFKEFLKDLDSDYGDVLYFISVRWLSRGVVLKRVWELRDEISSFLASKGKKVTEFEDTNWISDFAFLVDMTTHLNILNSTLQGKNKNQQQSFEIFAQPFSFDPQYAPQELQLELIDLQSSIDLKADFKDVGVISFYKTLPSDIYPAILKHARRIASLFGSTYTCEAFFSKMKYIKNKYRTNLTDDHLQDVLRISSTDMKPNIDGILIQQQKQYQPSH</sequence>
<organism evidence="3 4">
    <name type="scientific">Oopsacas minuta</name>
    <dbReference type="NCBI Taxonomy" id="111878"/>
    <lineage>
        <taxon>Eukaryota</taxon>
        <taxon>Metazoa</taxon>
        <taxon>Porifera</taxon>
        <taxon>Hexactinellida</taxon>
        <taxon>Hexasterophora</taxon>
        <taxon>Lyssacinosida</taxon>
        <taxon>Leucopsacidae</taxon>
        <taxon>Oopsacas</taxon>
    </lineage>
</organism>
<dbReference type="Pfam" id="PF18658">
    <property type="entry name" value="zf-C2H2_12"/>
    <property type="match status" value="1"/>
</dbReference>
<keyword evidence="4" id="KW-1185">Reference proteome</keyword>
<dbReference type="Proteomes" id="UP001165289">
    <property type="component" value="Unassembled WGS sequence"/>
</dbReference>
<evidence type="ECO:0000313" key="4">
    <source>
        <dbReference type="Proteomes" id="UP001165289"/>
    </source>
</evidence>
<dbReference type="SUPFAM" id="SSF53098">
    <property type="entry name" value="Ribonuclease H-like"/>
    <property type="match status" value="1"/>
</dbReference>